<reference evidence="3" key="1">
    <citation type="submission" date="2017-02" db="EMBL/GenBank/DDBJ databases">
        <authorList>
            <person name="Varghese N."/>
            <person name="Submissions S."/>
        </authorList>
    </citation>
    <scope>NUCLEOTIDE SEQUENCE [LARGE SCALE GENOMIC DNA]</scope>
    <source>
        <strain evidence="3">R11H</strain>
    </source>
</reference>
<keyword evidence="1" id="KW-0472">Membrane</keyword>
<feature type="transmembrane region" description="Helical" evidence="1">
    <location>
        <begin position="26"/>
        <end position="49"/>
    </location>
</feature>
<evidence type="ECO:0000313" key="3">
    <source>
        <dbReference type="Proteomes" id="UP000190044"/>
    </source>
</evidence>
<keyword evidence="1" id="KW-0812">Transmembrane</keyword>
<gene>
    <name evidence="2" type="ORF">SAMN06295937_1001192</name>
</gene>
<name>A0A1T4ZVQ9_9SPHN</name>
<dbReference type="EMBL" id="FUYP01000001">
    <property type="protein sequence ID" value="SKB26433.1"/>
    <property type="molecule type" value="Genomic_DNA"/>
</dbReference>
<accession>A0A1T4ZVQ9</accession>
<dbReference type="Proteomes" id="UP000190044">
    <property type="component" value="Unassembled WGS sequence"/>
</dbReference>
<evidence type="ECO:0000313" key="2">
    <source>
        <dbReference type="EMBL" id="SKB26433.1"/>
    </source>
</evidence>
<proteinExistence type="predicted"/>
<evidence type="ECO:0000256" key="1">
    <source>
        <dbReference type="SAM" id="Phobius"/>
    </source>
</evidence>
<keyword evidence="1" id="KW-1133">Transmembrane helix</keyword>
<organism evidence="2 3">
    <name type="scientific">Sphingopyxis flava</name>
    <dbReference type="NCBI Taxonomy" id="1507287"/>
    <lineage>
        <taxon>Bacteria</taxon>
        <taxon>Pseudomonadati</taxon>
        <taxon>Pseudomonadota</taxon>
        <taxon>Alphaproteobacteria</taxon>
        <taxon>Sphingomonadales</taxon>
        <taxon>Sphingomonadaceae</taxon>
        <taxon>Sphingopyxis</taxon>
    </lineage>
</organism>
<dbReference type="RefSeq" id="WP_176141470.1">
    <property type="nucleotide sequence ID" value="NZ_FUYP01000001.1"/>
</dbReference>
<keyword evidence="3" id="KW-1185">Reference proteome</keyword>
<dbReference type="AlphaFoldDB" id="A0A1T4ZVQ9"/>
<sequence length="51" mass="5557">MRVVEDHVEVTDEEASSGVKGHNVRYVLAISLTAVVIVLSAIWIIPALLRS</sequence>
<protein>
    <submittedName>
        <fullName evidence="2">Uncharacterized protein</fullName>
    </submittedName>
</protein>